<dbReference type="GO" id="GO:0043596">
    <property type="term" value="C:nuclear replication fork"/>
    <property type="evidence" value="ECO:0007669"/>
    <property type="project" value="TreeGrafter"/>
</dbReference>
<proteinExistence type="predicted"/>
<dbReference type="GO" id="GO:0006261">
    <property type="term" value="P:DNA-templated DNA replication"/>
    <property type="evidence" value="ECO:0007669"/>
    <property type="project" value="TreeGrafter"/>
</dbReference>
<dbReference type="Proteomes" id="UP000789759">
    <property type="component" value="Unassembled WGS sequence"/>
</dbReference>
<evidence type="ECO:0000256" key="2">
    <source>
        <dbReference type="ARBA" id="ARBA00022574"/>
    </source>
</evidence>
<comment type="subcellular location">
    <subcellularLocation>
        <location evidence="1">Nucleus</location>
    </subcellularLocation>
</comment>
<keyword evidence="4" id="KW-0539">Nucleus</keyword>
<comment type="caution">
    <text evidence="8">The sequence shown here is derived from an EMBL/GenBank/DDBJ whole genome shotgun (WGS) entry which is preliminary data.</text>
</comment>
<evidence type="ECO:0000313" key="8">
    <source>
        <dbReference type="EMBL" id="CAG8668302.1"/>
    </source>
</evidence>
<dbReference type="InterPro" id="IPR048591">
    <property type="entry name" value="WDHD1/CFT4_hel"/>
</dbReference>
<dbReference type="GO" id="GO:0003682">
    <property type="term" value="F:chromatin binding"/>
    <property type="evidence" value="ECO:0007669"/>
    <property type="project" value="TreeGrafter"/>
</dbReference>
<feature type="region of interest" description="Disordered" evidence="5">
    <location>
        <begin position="147"/>
        <end position="166"/>
    </location>
</feature>
<feature type="domain" description="WDHD1/CFT4 second beta-propeller" evidence="6">
    <location>
        <begin position="160"/>
        <end position="444"/>
    </location>
</feature>
<dbReference type="GO" id="GO:0000278">
    <property type="term" value="P:mitotic cell cycle"/>
    <property type="evidence" value="ECO:0007669"/>
    <property type="project" value="TreeGrafter"/>
</dbReference>
<feature type="compositionally biased region" description="Basic and acidic residues" evidence="5">
    <location>
        <begin position="147"/>
        <end position="161"/>
    </location>
</feature>
<dbReference type="Pfam" id="PF20946">
    <property type="entry name" value="Ctf4_C"/>
    <property type="match status" value="1"/>
</dbReference>
<keyword evidence="3" id="KW-0677">Repeat</keyword>
<dbReference type="OrthoDB" id="427368at2759"/>
<evidence type="ECO:0000256" key="3">
    <source>
        <dbReference type="ARBA" id="ARBA00022737"/>
    </source>
</evidence>
<evidence type="ECO:0000256" key="5">
    <source>
        <dbReference type="SAM" id="MobiDB-lite"/>
    </source>
</evidence>
<evidence type="ECO:0000256" key="4">
    <source>
        <dbReference type="ARBA" id="ARBA00023242"/>
    </source>
</evidence>
<dbReference type="GO" id="GO:0006281">
    <property type="term" value="P:DNA repair"/>
    <property type="evidence" value="ECO:0007669"/>
    <property type="project" value="TreeGrafter"/>
</dbReference>
<dbReference type="InterPro" id="IPR022100">
    <property type="entry name" value="WDHD1/CFT4_beta-prop_2nd"/>
</dbReference>
<dbReference type="PANTHER" id="PTHR19932">
    <property type="entry name" value="WD REPEAT AND HMG-BOX DNA BINDING PROTEIN"/>
    <property type="match status" value="1"/>
</dbReference>
<evidence type="ECO:0000256" key="1">
    <source>
        <dbReference type="ARBA" id="ARBA00004123"/>
    </source>
</evidence>
<feature type="domain" description="WDHD1/CFT4 helical bundle" evidence="7">
    <location>
        <begin position="452"/>
        <end position="548"/>
    </location>
</feature>
<dbReference type="EMBL" id="CAJVQA010008210">
    <property type="protein sequence ID" value="CAG8668302.1"/>
    <property type="molecule type" value="Genomic_DNA"/>
</dbReference>
<accession>A0A9N9HA21</accession>
<protein>
    <submittedName>
        <fullName evidence="8">15445_t:CDS:1</fullName>
    </submittedName>
</protein>
<feature type="compositionally biased region" description="Basic and acidic residues" evidence="5">
    <location>
        <begin position="98"/>
        <end position="115"/>
    </location>
</feature>
<dbReference type="PANTHER" id="PTHR19932:SF10">
    <property type="entry name" value="WD REPEAT AND HMG-BOX DNA-BINDING PROTEIN 1"/>
    <property type="match status" value="1"/>
</dbReference>
<dbReference type="Pfam" id="PF12341">
    <property type="entry name" value="Mcl1_mid"/>
    <property type="match status" value="1"/>
</dbReference>
<evidence type="ECO:0000259" key="6">
    <source>
        <dbReference type="Pfam" id="PF12341"/>
    </source>
</evidence>
<keyword evidence="2" id="KW-0853">WD repeat</keyword>
<organism evidence="8 9">
    <name type="scientific">Cetraspora pellucida</name>
    <dbReference type="NCBI Taxonomy" id="1433469"/>
    <lineage>
        <taxon>Eukaryota</taxon>
        <taxon>Fungi</taxon>
        <taxon>Fungi incertae sedis</taxon>
        <taxon>Mucoromycota</taxon>
        <taxon>Glomeromycotina</taxon>
        <taxon>Glomeromycetes</taxon>
        <taxon>Diversisporales</taxon>
        <taxon>Gigasporaceae</taxon>
        <taxon>Cetraspora</taxon>
    </lineage>
</organism>
<feature type="region of interest" description="Disordered" evidence="5">
    <location>
        <begin position="98"/>
        <end position="137"/>
    </location>
</feature>
<sequence length="566" mass="64238">MNPTFISTTTLSITEKPDGDPVNQCSIMHSINGATLDITEKPDGDPVNQCSIIRPIIIGQICPGDLRKIYLLSNSNMVVDLSQDDMLSDEDLFVTDKDNDNDNLHNASDKGHSEQETALSSGDMLDDVGIPEPDKIDIDDDNQFIYERGRRDKDKRIDGKSTPENNNRRYLAMNHIGCITTVFHETHSTITVEFHDQSHNRGYNLRDEFNYSMACLDKNGALYAVESCEVSNSQTNPSVLFYKPQDTWASKSEWTVALPKGEDITAIALCSQGIIAATSKDVIRFFSPFGVQTYIFALKSVVCMVGRDEFVLIVYHSGVGYKGSQNLGYMLYNVQSHEILQKDTIPVSKGSTLQWIGFSTEGLPSIFDSKGVLSILHHHRQHNQARWVPVLDVSINRKEEEINWIYWPVWLTGTTLFCFICKGGDTYPHIPRPAFDEVSWKIPLWNLDRPTGQFEEKFVRLSIITSFEFEEAMAMNELDKVRQNIKMKNKDMDKALLACKEEKQQRALDLAKLMNTLKSLESAIKLARFNNCHVLADKICQFKEAKLDELRKLPHKSSIIEEYNTL</sequence>
<dbReference type="AlphaFoldDB" id="A0A9N9HA21"/>
<keyword evidence="9" id="KW-1185">Reference proteome</keyword>
<evidence type="ECO:0000259" key="7">
    <source>
        <dbReference type="Pfam" id="PF20946"/>
    </source>
</evidence>
<reference evidence="8" key="1">
    <citation type="submission" date="2021-06" db="EMBL/GenBank/DDBJ databases">
        <authorList>
            <person name="Kallberg Y."/>
            <person name="Tangrot J."/>
            <person name="Rosling A."/>
        </authorList>
    </citation>
    <scope>NUCLEOTIDE SEQUENCE</scope>
    <source>
        <strain evidence="8">FL966</strain>
    </source>
</reference>
<name>A0A9N9HA21_9GLOM</name>
<evidence type="ECO:0000313" key="9">
    <source>
        <dbReference type="Proteomes" id="UP000789759"/>
    </source>
</evidence>
<gene>
    <name evidence="8" type="ORF">CPELLU_LOCUS10141</name>
</gene>